<proteinExistence type="predicted"/>
<dbReference type="Pfam" id="PF00534">
    <property type="entry name" value="Glycos_transf_1"/>
    <property type="match status" value="1"/>
</dbReference>
<dbReference type="RefSeq" id="WP_150949163.1">
    <property type="nucleotide sequence ID" value="NZ_VCMV01000071.1"/>
</dbReference>
<evidence type="ECO:0000313" key="4">
    <source>
        <dbReference type="Proteomes" id="UP000325684"/>
    </source>
</evidence>
<dbReference type="InterPro" id="IPR001296">
    <property type="entry name" value="Glyco_trans_1"/>
</dbReference>
<dbReference type="SUPFAM" id="SSF53756">
    <property type="entry name" value="UDP-Glycosyltransferase/glycogen phosphorylase"/>
    <property type="match status" value="1"/>
</dbReference>
<dbReference type="CDD" id="cd03802">
    <property type="entry name" value="GT4_AviGT4-like"/>
    <property type="match status" value="1"/>
</dbReference>
<evidence type="ECO:0000313" key="3">
    <source>
        <dbReference type="EMBL" id="KAB0264441.1"/>
    </source>
</evidence>
<dbReference type="PANTHER" id="PTHR12526">
    <property type="entry name" value="GLYCOSYLTRANSFERASE"/>
    <property type="match status" value="1"/>
</dbReference>
<dbReference type="InterPro" id="IPR028098">
    <property type="entry name" value="Glyco_trans_4-like_N"/>
</dbReference>
<feature type="domain" description="Glycosyltransferase subfamily 4-like N-terminal" evidence="2">
    <location>
        <begin position="18"/>
        <end position="142"/>
    </location>
</feature>
<dbReference type="GO" id="GO:0016757">
    <property type="term" value="F:glycosyltransferase activity"/>
    <property type="evidence" value="ECO:0007669"/>
    <property type="project" value="InterPro"/>
</dbReference>
<evidence type="ECO:0000259" key="1">
    <source>
        <dbReference type="Pfam" id="PF00534"/>
    </source>
</evidence>
<dbReference type="Pfam" id="PF13439">
    <property type="entry name" value="Glyco_transf_4"/>
    <property type="match status" value="1"/>
</dbReference>
<keyword evidence="3" id="KW-0808">Transferase</keyword>
<comment type="caution">
    <text evidence="3">The sequence shown here is derived from an EMBL/GenBank/DDBJ whole genome shotgun (WGS) entry which is preliminary data.</text>
</comment>
<dbReference type="PANTHER" id="PTHR12526:SF595">
    <property type="entry name" value="BLL5217 PROTEIN"/>
    <property type="match status" value="1"/>
</dbReference>
<feature type="domain" description="Glycosyl transferase family 1" evidence="1">
    <location>
        <begin position="172"/>
        <end position="310"/>
    </location>
</feature>
<dbReference type="Gene3D" id="3.40.50.2000">
    <property type="entry name" value="Glycogen Phosphorylase B"/>
    <property type="match status" value="2"/>
</dbReference>
<name>A0A5N3P471_9HYPH</name>
<accession>A0A5N3P471</accession>
<organism evidence="3 4">
    <name type="scientific">Microvirga brassicacearum</name>
    <dbReference type="NCBI Taxonomy" id="2580413"/>
    <lineage>
        <taxon>Bacteria</taxon>
        <taxon>Pseudomonadati</taxon>
        <taxon>Pseudomonadota</taxon>
        <taxon>Alphaproteobacteria</taxon>
        <taxon>Hyphomicrobiales</taxon>
        <taxon>Methylobacteriaceae</taxon>
        <taxon>Microvirga</taxon>
    </lineage>
</organism>
<sequence>MRIAQVAPLAESVPPKLYGGTERVVFWLTEELVRQGHEVTLFASGDSMTSAKLVPCVPRGLRLSGIRDHVASHLVMMNEVRSRADQFDIIHFHVDLLQHVLFRDLAHKCLTTLHGRLDVPDFMPVFRTFDEMPLVSISKHQRAPMPPNVKWLANVYHGLPSTICTLSVRAGEYLAFLGRISPEKRPDRAIEIAKRAGIPLKIAAKIDPADQGYFAQVVEPLLDHPLITFVGEIDDSAKCDFLGHALALLFPIDWPEPFGLVMIEAMSAGTPVIAFDRGSVPEVIASGISGFIVKTVEEAATAAHRVRELSRANVRQYFERRFTVARMAKDYVSAYEALLAGASVDPRRLIAA</sequence>
<dbReference type="OrthoDB" id="9801573at2"/>
<protein>
    <submittedName>
        <fullName evidence="3">Glycosyltransferase family 4 protein</fullName>
    </submittedName>
</protein>
<dbReference type="Proteomes" id="UP000325684">
    <property type="component" value="Unassembled WGS sequence"/>
</dbReference>
<keyword evidence="4" id="KW-1185">Reference proteome</keyword>
<evidence type="ECO:0000259" key="2">
    <source>
        <dbReference type="Pfam" id="PF13439"/>
    </source>
</evidence>
<gene>
    <name evidence="3" type="ORF">FEZ63_22670</name>
</gene>
<dbReference type="AlphaFoldDB" id="A0A5N3P471"/>
<reference evidence="3 4" key="1">
    <citation type="journal article" date="2019" name="Microorganisms">
        <title>Genome Insights into the Novel Species Microvirga brassicacearum, a Rapeseed Endophyte with Biotechnological Potential.</title>
        <authorList>
            <person name="Jimenez-Gomez A."/>
            <person name="Saati-Santamaria Z."/>
            <person name="Igual J.M."/>
            <person name="Rivas R."/>
            <person name="Mateos P.F."/>
            <person name="Garcia-Fraile P."/>
        </authorList>
    </citation>
    <scope>NUCLEOTIDE SEQUENCE [LARGE SCALE GENOMIC DNA]</scope>
    <source>
        <strain evidence="3 4">CDVBN77</strain>
    </source>
</reference>
<dbReference type="EMBL" id="VCMV01000071">
    <property type="protein sequence ID" value="KAB0264441.1"/>
    <property type="molecule type" value="Genomic_DNA"/>
</dbReference>